<evidence type="ECO:0000256" key="12">
    <source>
        <dbReference type="ARBA" id="ARBA00023157"/>
    </source>
</evidence>
<comment type="caution">
    <text evidence="16">The sequence shown here is derived from an EMBL/GenBank/DDBJ whole genome shotgun (WGS) entry which is preliminary data.</text>
</comment>
<dbReference type="GO" id="GO:0005524">
    <property type="term" value="F:ATP binding"/>
    <property type="evidence" value="ECO:0007669"/>
    <property type="project" value="UniProtKB-UniRule"/>
</dbReference>
<protein>
    <recommendedName>
        <fullName evidence="15">Protein kinase domain-containing protein</fullName>
    </recommendedName>
</protein>
<dbReference type="InterPro" id="IPR011009">
    <property type="entry name" value="Kinase-like_dom_sf"/>
</dbReference>
<feature type="compositionally biased region" description="Basic and acidic residues" evidence="14">
    <location>
        <begin position="1"/>
        <end position="10"/>
    </location>
</feature>
<dbReference type="GO" id="GO:0004672">
    <property type="term" value="F:protein kinase activity"/>
    <property type="evidence" value="ECO:0000318"/>
    <property type="project" value="GO_Central"/>
</dbReference>
<feature type="compositionally biased region" description="Polar residues" evidence="14">
    <location>
        <begin position="11"/>
        <end position="21"/>
    </location>
</feature>
<accession>A0A9R1X2N4</accession>
<keyword evidence="11" id="KW-0472">Membrane</keyword>
<evidence type="ECO:0000313" key="17">
    <source>
        <dbReference type="Proteomes" id="UP000235145"/>
    </source>
</evidence>
<comment type="subcellular location">
    <subcellularLocation>
        <location evidence="1">Cell membrane</location>
        <topology evidence="1">Single-pass membrane protein</topology>
    </subcellularLocation>
</comment>
<evidence type="ECO:0000256" key="1">
    <source>
        <dbReference type="ARBA" id="ARBA00004162"/>
    </source>
</evidence>
<dbReference type="PROSITE" id="PS00107">
    <property type="entry name" value="PROTEIN_KINASE_ATP"/>
    <property type="match status" value="1"/>
</dbReference>
<organism evidence="16 17">
    <name type="scientific">Lactuca sativa</name>
    <name type="common">Garden lettuce</name>
    <dbReference type="NCBI Taxonomy" id="4236"/>
    <lineage>
        <taxon>Eukaryota</taxon>
        <taxon>Viridiplantae</taxon>
        <taxon>Streptophyta</taxon>
        <taxon>Embryophyta</taxon>
        <taxon>Tracheophyta</taxon>
        <taxon>Spermatophyta</taxon>
        <taxon>Magnoliopsida</taxon>
        <taxon>eudicotyledons</taxon>
        <taxon>Gunneridae</taxon>
        <taxon>Pentapetalae</taxon>
        <taxon>asterids</taxon>
        <taxon>campanulids</taxon>
        <taxon>Asterales</taxon>
        <taxon>Asteraceae</taxon>
        <taxon>Cichorioideae</taxon>
        <taxon>Cichorieae</taxon>
        <taxon>Lactucinae</taxon>
        <taxon>Lactuca</taxon>
    </lineage>
</organism>
<dbReference type="SMART" id="SM00220">
    <property type="entry name" value="S_TKc"/>
    <property type="match status" value="2"/>
</dbReference>
<dbReference type="FunFam" id="1.10.510.10:FF:000468">
    <property type="entry name" value="PTI1-like tyrosine-protein kinase 3"/>
    <property type="match status" value="1"/>
</dbReference>
<proteinExistence type="predicted"/>
<keyword evidence="7 13" id="KW-0547">Nucleotide-binding</keyword>
<feature type="region of interest" description="Disordered" evidence="14">
    <location>
        <begin position="1"/>
        <end position="21"/>
    </location>
</feature>
<feature type="region of interest" description="Disordered" evidence="14">
    <location>
        <begin position="347"/>
        <end position="372"/>
    </location>
</feature>
<evidence type="ECO:0000256" key="13">
    <source>
        <dbReference type="PROSITE-ProRule" id="PRU10141"/>
    </source>
</evidence>
<evidence type="ECO:0000313" key="16">
    <source>
        <dbReference type="EMBL" id="KAJ0196134.1"/>
    </source>
</evidence>
<evidence type="ECO:0000256" key="11">
    <source>
        <dbReference type="ARBA" id="ARBA00023136"/>
    </source>
</evidence>
<keyword evidence="12" id="KW-1015">Disulfide bond</keyword>
<evidence type="ECO:0000256" key="8">
    <source>
        <dbReference type="ARBA" id="ARBA00022777"/>
    </source>
</evidence>
<dbReference type="EMBL" id="NBSK02000007">
    <property type="protein sequence ID" value="KAJ0196134.1"/>
    <property type="molecule type" value="Genomic_DNA"/>
</dbReference>
<feature type="domain" description="Protein kinase" evidence="15">
    <location>
        <begin position="40"/>
        <end position="319"/>
    </location>
</feature>
<gene>
    <name evidence="16" type="ORF">LSAT_V11C700367310</name>
</gene>
<keyword evidence="3" id="KW-0723">Serine/threonine-protein kinase</keyword>
<evidence type="ECO:0000256" key="4">
    <source>
        <dbReference type="ARBA" id="ARBA00022679"/>
    </source>
</evidence>
<keyword evidence="8" id="KW-0418">Kinase</keyword>
<evidence type="ECO:0000256" key="3">
    <source>
        <dbReference type="ARBA" id="ARBA00022527"/>
    </source>
</evidence>
<dbReference type="InterPro" id="IPR001245">
    <property type="entry name" value="Ser-Thr/Tyr_kinase_cat_dom"/>
</dbReference>
<dbReference type="PANTHER" id="PTHR47989:SF62">
    <property type="entry name" value="OS05G0423500 PROTEIN"/>
    <property type="match status" value="1"/>
</dbReference>
<dbReference type="FunFam" id="1.10.510.10:FF:000084">
    <property type="entry name" value="Wall-associated receptor kinase 2"/>
    <property type="match status" value="1"/>
</dbReference>
<feature type="domain" description="Protein kinase" evidence="15">
    <location>
        <begin position="402"/>
        <end position="753"/>
    </location>
</feature>
<evidence type="ECO:0000256" key="7">
    <source>
        <dbReference type="ARBA" id="ARBA00022741"/>
    </source>
</evidence>
<dbReference type="Gene3D" id="1.10.510.10">
    <property type="entry name" value="Transferase(Phosphotransferase) domain 1"/>
    <property type="match status" value="2"/>
</dbReference>
<evidence type="ECO:0000256" key="6">
    <source>
        <dbReference type="ARBA" id="ARBA00022729"/>
    </source>
</evidence>
<dbReference type="GO" id="GO:0051707">
    <property type="term" value="P:response to other organism"/>
    <property type="evidence" value="ECO:0007669"/>
    <property type="project" value="UniProtKB-ARBA"/>
</dbReference>
<keyword evidence="5" id="KW-0812">Transmembrane</keyword>
<keyword evidence="6" id="KW-0732">Signal</keyword>
<evidence type="ECO:0000256" key="10">
    <source>
        <dbReference type="ARBA" id="ARBA00022989"/>
    </source>
</evidence>
<dbReference type="InterPro" id="IPR008271">
    <property type="entry name" value="Ser/Thr_kinase_AS"/>
</dbReference>
<dbReference type="PROSITE" id="PS50011">
    <property type="entry name" value="PROTEIN_KINASE_DOM"/>
    <property type="match status" value="2"/>
</dbReference>
<dbReference type="Gene3D" id="3.30.200.20">
    <property type="entry name" value="Phosphorylase Kinase, domain 1"/>
    <property type="match status" value="3"/>
</dbReference>
<dbReference type="FunFam" id="3.30.200.20:FF:000039">
    <property type="entry name" value="receptor-like protein kinase FERONIA"/>
    <property type="match status" value="1"/>
</dbReference>
<name>A0A9R1X2N4_LACSA</name>
<dbReference type="GO" id="GO:0005886">
    <property type="term" value="C:plasma membrane"/>
    <property type="evidence" value="ECO:0000318"/>
    <property type="project" value="GO_Central"/>
</dbReference>
<sequence length="764" mass="84770">MFDPFGDGKESQSTTSSSVQWPQPCHHFEFPEILLATNNFDESLVIGSGGFGKVYKGNVIIGSSLVVAAFKRLDAMSTQGEEEFWAEVQMLSKLRHCHLVSLFGYCSYKEEKILVYEYMPNGTLEKHIHKLQTPLSWVQRLKICIGAARGLDYLHTGTGIESGVIHRDVKSSNILLHESWAAKISDFGLSRIGPTNQPCTYVNTLVKGTFGYFDPNYFTTGKLTRKSDVYAFGVVLLEVLCRKRAVDRSLDEEQWGLVTWAQDSIKEGNLKNIIDYDIRGQISTKCLKEFVQIVERSLLNNPKHRPTMAEVVVSLDSILALQEKINSSLQGAGKTIFGRMLDRFASPSNRENSAHGDSKISSNSKSKSRNASDTIEANNSMIHVQSLKLFTFADLKRATRNFNLDSLLGNGGFGDMFLCWVDKNTFAPSTKGLGIAVVVKRYNKARRSSHAISLKVEGGAQNPVMMKIRCEEDVGCHVLEGCLTVVVLETTMVADGGDDGGWRWCICNFHLPASGGALNVITVLGSLAHPNIISLLGYCDDKKDGCLLVYEYMENQHLGHFLYGGSSKPLSWGTRLNIMIGVARALAFMHSSKDQVIHRDVKPSNILLDQDFNAKLGDFELARVSHESEATDITTSVAGSFGYVDPEYAMTCRLSAGSDVYSFGVVLLETLTGKDAFNNNIKGYGDQVSLVEWARLLLVDRSELKKIMDPSLQQNYPLDGAFELATLALRCVLDNRKDRPSSEELLLSLEQIYDDNEQLIKDTM</sequence>
<keyword evidence="9 13" id="KW-0067">ATP-binding</keyword>
<dbReference type="InterPro" id="IPR017441">
    <property type="entry name" value="Protein_kinase_ATP_BS"/>
</dbReference>
<keyword evidence="10" id="KW-1133">Transmembrane helix</keyword>
<dbReference type="InterPro" id="IPR000719">
    <property type="entry name" value="Prot_kinase_dom"/>
</dbReference>
<evidence type="ECO:0000256" key="2">
    <source>
        <dbReference type="ARBA" id="ARBA00022475"/>
    </source>
</evidence>
<dbReference type="AlphaFoldDB" id="A0A9R1X2N4"/>
<evidence type="ECO:0000259" key="15">
    <source>
        <dbReference type="PROSITE" id="PS50011"/>
    </source>
</evidence>
<evidence type="ECO:0000256" key="9">
    <source>
        <dbReference type="ARBA" id="ARBA00022840"/>
    </source>
</evidence>
<evidence type="ECO:0000256" key="5">
    <source>
        <dbReference type="ARBA" id="ARBA00022692"/>
    </source>
</evidence>
<dbReference type="CDD" id="cd14066">
    <property type="entry name" value="STKc_IRAK"/>
    <property type="match status" value="1"/>
</dbReference>
<feature type="binding site" evidence="13">
    <location>
        <position position="71"/>
    </location>
    <ligand>
        <name>ATP</name>
        <dbReference type="ChEBI" id="CHEBI:30616"/>
    </ligand>
</feature>
<dbReference type="PROSITE" id="PS00108">
    <property type="entry name" value="PROTEIN_KINASE_ST"/>
    <property type="match status" value="2"/>
</dbReference>
<dbReference type="Pfam" id="PF00069">
    <property type="entry name" value="Pkinase"/>
    <property type="match status" value="1"/>
</dbReference>
<dbReference type="Proteomes" id="UP000235145">
    <property type="component" value="Unassembled WGS sequence"/>
</dbReference>
<dbReference type="GO" id="GO:0004674">
    <property type="term" value="F:protein serine/threonine kinase activity"/>
    <property type="evidence" value="ECO:0007669"/>
    <property type="project" value="UniProtKB-KW"/>
</dbReference>
<keyword evidence="17" id="KW-1185">Reference proteome</keyword>
<dbReference type="SUPFAM" id="SSF56112">
    <property type="entry name" value="Protein kinase-like (PK-like)"/>
    <property type="match status" value="2"/>
</dbReference>
<dbReference type="PANTHER" id="PTHR47989">
    <property type="entry name" value="OS01G0750732 PROTEIN"/>
    <property type="match status" value="1"/>
</dbReference>
<evidence type="ECO:0000256" key="14">
    <source>
        <dbReference type="SAM" id="MobiDB-lite"/>
    </source>
</evidence>
<keyword evidence="2" id="KW-1003">Cell membrane</keyword>
<keyword evidence="4" id="KW-0808">Transferase</keyword>
<reference evidence="16 17" key="1">
    <citation type="journal article" date="2017" name="Nat. Commun.">
        <title>Genome assembly with in vitro proximity ligation data and whole-genome triplication in lettuce.</title>
        <authorList>
            <person name="Reyes-Chin-Wo S."/>
            <person name="Wang Z."/>
            <person name="Yang X."/>
            <person name="Kozik A."/>
            <person name="Arikit S."/>
            <person name="Song C."/>
            <person name="Xia L."/>
            <person name="Froenicke L."/>
            <person name="Lavelle D.O."/>
            <person name="Truco M.J."/>
            <person name="Xia R."/>
            <person name="Zhu S."/>
            <person name="Xu C."/>
            <person name="Xu H."/>
            <person name="Xu X."/>
            <person name="Cox K."/>
            <person name="Korf I."/>
            <person name="Meyers B.C."/>
            <person name="Michelmore R.W."/>
        </authorList>
    </citation>
    <scope>NUCLEOTIDE SEQUENCE [LARGE SCALE GENOMIC DNA]</scope>
    <source>
        <strain evidence="17">cv. Salinas</strain>
        <tissue evidence="16">Seedlings</tissue>
    </source>
</reference>
<dbReference type="Pfam" id="PF07714">
    <property type="entry name" value="PK_Tyr_Ser-Thr"/>
    <property type="match status" value="1"/>
</dbReference>